<gene>
    <name evidence="2" type="ORF">ANN_26586</name>
</gene>
<protein>
    <submittedName>
        <fullName evidence="2">Uncharacterized protein</fullName>
    </submittedName>
</protein>
<dbReference type="Proteomes" id="UP001148838">
    <property type="component" value="Unassembled WGS sequence"/>
</dbReference>
<evidence type="ECO:0000313" key="3">
    <source>
        <dbReference type="Proteomes" id="UP001148838"/>
    </source>
</evidence>
<evidence type="ECO:0000256" key="1">
    <source>
        <dbReference type="SAM" id="MobiDB-lite"/>
    </source>
</evidence>
<reference evidence="2 3" key="1">
    <citation type="journal article" date="2022" name="Allergy">
        <title>Genome assembly and annotation of Periplaneta americana reveal a comprehensive cockroach allergen profile.</title>
        <authorList>
            <person name="Wang L."/>
            <person name="Xiong Q."/>
            <person name="Saelim N."/>
            <person name="Wang L."/>
            <person name="Nong W."/>
            <person name="Wan A.T."/>
            <person name="Shi M."/>
            <person name="Liu X."/>
            <person name="Cao Q."/>
            <person name="Hui J.H.L."/>
            <person name="Sookrung N."/>
            <person name="Leung T.F."/>
            <person name="Tungtrongchitr A."/>
            <person name="Tsui S.K.W."/>
        </authorList>
    </citation>
    <scope>NUCLEOTIDE SEQUENCE [LARGE SCALE GENOMIC DNA]</scope>
    <source>
        <strain evidence="2">PWHHKU_190912</strain>
    </source>
</reference>
<comment type="caution">
    <text evidence="2">The sequence shown here is derived from an EMBL/GenBank/DDBJ whole genome shotgun (WGS) entry which is preliminary data.</text>
</comment>
<feature type="region of interest" description="Disordered" evidence="1">
    <location>
        <begin position="1"/>
        <end position="23"/>
    </location>
</feature>
<organism evidence="2 3">
    <name type="scientific">Periplaneta americana</name>
    <name type="common">American cockroach</name>
    <name type="synonym">Blatta americana</name>
    <dbReference type="NCBI Taxonomy" id="6978"/>
    <lineage>
        <taxon>Eukaryota</taxon>
        <taxon>Metazoa</taxon>
        <taxon>Ecdysozoa</taxon>
        <taxon>Arthropoda</taxon>
        <taxon>Hexapoda</taxon>
        <taxon>Insecta</taxon>
        <taxon>Pterygota</taxon>
        <taxon>Neoptera</taxon>
        <taxon>Polyneoptera</taxon>
        <taxon>Dictyoptera</taxon>
        <taxon>Blattodea</taxon>
        <taxon>Blattoidea</taxon>
        <taxon>Blattidae</taxon>
        <taxon>Blattinae</taxon>
        <taxon>Periplaneta</taxon>
    </lineage>
</organism>
<evidence type="ECO:0000313" key="2">
    <source>
        <dbReference type="EMBL" id="KAJ4426787.1"/>
    </source>
</evidence>
<name>A0ABQ8RYQ0_PERAM</name>
<accession>A0ABQ8RYQ0</accession>
<keyword evidence="3" id="KW-1185">Reference proteome</keyword>
<sequence>MPKAMPNCDNAGEMSPGSSKRKLPSICSYRVEGKPRKNLNQLQNEIAVIDRDIERSHFCFSPTKNKRKYLNTDARISRIEERYENYKNSEGILDYLLTIGHNIAGNF</sequence>
<dbReference type="EMBL" id="JAJSOF020000039">
    <property type="protein sequence ID" value="KAJ4426787.1"/>
    <property type="molecule type" value="Genomic_DNA"/>
</dbReference>
<proteinExistence type="predicted"/>